<dbReference type="CDD" id="cd04301">
    <property type="entry name" value="NAT_SF"/>
    <property type="match status" value="1"/>
</dbReference>
<dbReference type="InterPro" id="IPR051016">
    <property type="entry name" value="Diverse_Substrate_AcTransf"/>
</dbReference>
<dbReference type="Gene3D" id="3.40.630.30">
    <property type="match status" value="1"/>
</dbReference>
<reference evidence="5 6" key="1">
    <citation type="submission" date="2018-01" db="EMBL/GenBank/DDBJ databases">
        <title>Draft genome sequences of six Vibrio diazotrophicus strains isolated from deep-sea sediments of the Baltic Sea.</title>
        <authorList>
            <person name="Castillo D."/>
            <person name="Vandieken V."/>
            <person name="Chiang O."/>
            <person name="Middelboe M."/>
        </authorList>
    </citation>
    <scope>NUCLEOTIDE SEQUENCE [LARGE SCALE GENOMIC DNA]</scope>
    <source>
        <strain evidence="5 6">60.27F</strain>
    </source>
</reference>
<evidence type="ECO:0000313" key="6">
    <source>
        <dbReference type="Proteomes" id="UP000236449"/>
    </source>
</evidence>
<dbReference type="PANTHER" id="PTHR10545">
    <property type="entry name" value="DIAMINE N-ACETYLTRANSFERASE"/>
    <property type="match status" value="1"/>
</dbReference>
<name>A0A2J8I548_VIBDI</name>
<accession>A0A2J8I548</accession>
<evidence type="ECO:0000256" key="1">
    <source>
        <dbReference type="ARBA" id="ARBA00008694"/>
    </source>
</evidence>
<dbReference type="Pfam" id="PF00583">
    <property type="entry name" value="Acetyltransf_1"/>
    <property type="match status" value="1"/>
</dbReference>
<sequence>MLKFVPAHNTDSKLILKYIRDLATSENFPFPISVSLSDIKTNLLGKDAAAKAVIFYLDEKPCGFAVYYFTFSTTTGKRGLHLDDLYVEPKCQGRGIGKKALAYLAQIAREQDCARFEWWALKTNDSAIKFYLNVGAQKLDEISVFRLNQPQIEKLLEDNKPTRATHA</sequence>
<keyword evidence="3" id="KW-0012">Acyltransferase</keyword>
<proteinExistence type="inferred from homology"/>
<feature type="domain" description="N-acetyltransferase" evidence="4">
    <location>
        <begin position="2"/>
        <end position="161"/>
    </location>
</feature>
<dbReference type="SUPFAM" id="SSF55729">
    <property type="entry name" value="Acyl-CoA N-acyltransferases (Nat)"/>
    <property type="match status" value="1"/>
</dbReference>
<comment type="similarity">
    <text evidence="1">Belongs to the acetyltransferase family.</text>
</comment>
<dbReference type="EMBL" id="POSK01000003">
    <property type="protein sequence ID" value="PNI05655.1"/>
    <property type="molecule type" value="Genomic_DNA"/>
</dbReference>
<dbReference type="InterPro" id="IPR000182">
    <property type="entry name" value="GNAT_dom"/>
</dbReference>
<dbReference type="Proteomes" id="UP000236449">
    <property type="component" value="Unassembled WGS sequence"/>
</dbReference>
<organism evidence="5 6">
    <name type="scientific">Vibrio diazotrophicus</name>
    <dbReference type="NCBI Taxonomy" id="685"/>
    <lineage>
        <taxon>Bacteria</taxon>
        <taxon>Pseudomonadati</taxon>
        <taxon>Pseudomonadota</taxon>
        <taxon>Gammaproteobacteria</taxon>
        <taxon>Vibrionales</taxon>
        <taxon>Vibrionaceae</taxon>
        <taxon>Vibrio</taxon>
    </lineage>
</organism>
<dbReference type="OrthoDB" id="9805924at2"/>
<evidence type="ECO:0000256" key="2">
    <source>
        <dbReference type="ARBA" id="ARBA00022679"/>
    </source>
</evidence>
<dbReference type="FunFam" id="3.40.630.30:FF:000064">
    <property type="entry name" value="GNAT family acetyltransferase"/>
    <property type="match status" value="1"/>
</dbReference>
<dbReference type="InterPro" id="IPR016181">
    <property type="entry name" value="Acyl_CoA_acyltransferase"/>
</dbReference>
<gene>
    <name evidence="5" type="ORF">C1N32_06035</name>
</gene>
<dbReference type="AlphaFoldDB" id="A0A2J8I548"/>
<evidence type="ECO:0000259" key="4">
    <source>
        <dbReference type="PROSITE" id="PS51186"/>
    </source>
</evidence>
<keyword evidence="2 5" id="KW-0808">Transferase</keyword>
<dbReference type="RefSeq" id="WP_102965710.1">
    <property type="nucleotide sequence ID" value="NZ_POSK01000003.1"/>
</dbReference>
<protein>
    <submittedName>
        <fullName evidence="5">N-acetyltransferase</fullName>
    </submittedName>
</protein>
<dbReference type="PROSITE" id="PS51186">
    <property type="entry name" value="GNAT"/>
    <property type="match status" value="1"/>
</dbReference>
<dbReference type="PANTHER" id="PTHR10545:SF29">
    <property type="entry name" value="GH14572P-RELATED"/>
    <property type="match status" value="1"/>
</dbReference>
<evidence type="ECO:0000313" key="5">
    <source>
        <dbReference type="EMBL" id="PNI05655.1"/>
    </source>
</evidence>
<evidence type="ECO:0000256" key="3">
    <source>
        <dbReference type="ARBA" id="ARBA00023315"/>
    </source>
</evidence>
<comment type="caution">
    <text evidence="5">The sequence shown here is derived from an EMBL/GenBank/DDBJ whole genome shotgun (WGS) entry which is preliminary data.</text>
</comment>
<dbReference type="GO" id="GO:0008080">
    <property type="term" value="F:N-acetyltransferase activity"/>
    <property type="evidence" value="ECO:0007669"/>
    <property type="project" value="UniProtKB-ARBA"/>
</dbReference>